<evidence type="ECO:0000313" key="1">
    <source>
        <dbReference type="EMBL" id="ANC77185.1"/>
    </source>
</evidence>
<reference evidence="1 2" key="1">
    <citation type="submission" date="2016-04" db="EMBL/GenBank/DDBJ databases">
        <title>Complete genome sequence of Fictibacillus phosphorivorans G25-29, a strain toxic to nematodes.</title>
        <authorList>
            <person name="Zheng Z."/>
        </authorList>
    </citation>
    <scope>NUCLEOTIDE SEQUENCE [LARGE SCALE GENOMIC DNA]</scope>
    <source>
        <strain evidence="1 2">G25-29</strain>
    </source>
</reference>
<organism evidence="1 2">
    <name type="scientific">Fictibacillus phosphorivorans</name>
    <dbReference type="NCBI Taxonomy" id="1221500"/>
    <lineage>
        <taxon>Bacteria</taxon>
        <taxon>Bacillati</taxon>
        <taxon>Bacillota</taxon>
        <taxon>Bacilli</taxon>
        <taxon>Bacillales</taxon>
        <taxon>Fictibacillaceae</taxon>
        <taxon>Fictibacillus</taxon>
    </lineage>
</organism>
<evidence type="ECO:0000313" key="2">
    <source>
        <dbReference type="Proteomes" id="UP000076623"/>
    </source>
</evidence>
<proteinExistence type="predicted"/>
<dbReference type="RefSeq" id="WP_082861381.1">
    <property type="nucleotide sequence ID" value="NZ_CP015378.1"/>
</dbReference>
<dbReference type="KEGG" id="fpn:ABE65_010375"/>
<dbReference type="Proteomes" id="UP000076623">
    <property type="component" value="Chromosome"/>
</dbReference>
<keyword evidence="2" id="KW-1185">Reference proteome</keyword>
<evidence type="ECO:0008006" key="3">
    <source>
        <dbReference type="Google" id="ProtNLM"/>
    </source>
</evidence>
<dbReference type="AlphaFoldDB" id="A0A168W018"/>
<dbReference type="InterPro" id="IPR027417">
    <property type="entry name" value="P-loop_NTPase"/>
</dbReference>
<dbReference type="EMBL" id="CP015378">
    <property type="protein sequence ID" value="ANC77185.1"/>
    <property type="molecule type" value="Genomic_DNA"/>
</dbReference>
<dbReference type="STRING" id="1221500.ABE65_010375"/>
<gene>
    <name evidence="1" type="ORF">ABE65_010375</name>
</gene>
<protein>
    <recommendedName>
        <fullName evidence="3">Terminase large subunit gp17-like C-terminal domain-containing protein</fullName>
    </recommendedName>
</protein>
<sequence length="554" mass="64131">MFGKEKALQLIEHNQHKSQQDKHDYLFGSNSLASELGRKDLSFFCTYYLQDTFIPKPNNLARKLSPTHLECWKLLSECVIKDTVDKMILCLPRGFAKTTISTFATSVHQVCYGAFFQVIIGKTEADAQEFIFDVRKQFEENPFIQHSFGKLIDSKRFTVNKNEIHFTNNVKILALSSTSSIRGKKHMGKRPTHVYLDDTQGLTDVLTDEAKKKKMEVYRKDILFAGDEPVYRDGKKIKAGTKFIISGTVLASDCFISSLLKDPQYKSIIGRAVLVDDIDEMFSNEYWKRFKEIYYDNKNTYAEADSKIYYDENEGKMKFPVLWEDKWHPLEMAIKYFSDPVSFKQEMMNDATLLTGSKCFFNIKKMKRKEVEELEFEKTMITVDCAVEIGDRNDYSAVCLGSKTNTGHRYVRKGLIYKKEFDDSITEVLSLLRDYEDVTHVLIEKNTFQGRFEAELKKLIEVDPKLRKRNIDVSEKRQYSNKENRIRSIAGKVNNGFIIFCEEDEEFTSQILDYQGSKIGHDDAIDSVEMFDANIDDINVFQPIKLFSRSALGL</sequence>
<dbReference type="Gene3D" id="3.40.50.300">
    <property type="entry name" value="P-loop containing nucleotide triphosphate hydrolases"/>
    <property type="match status" value="1"/>
</dbReference>
<accession>A0A168W018</accession>
<name>A0A168W018_9BACL</name>